<evidence type="ECO:0000256" key="7">
    <source>
        <dbReference type="SAM" id="MobiDB-lite"/>
    </source>
</evidence>
<dbReference type="InterPro" id="IPR000615">
    <property type="entry name" value="Bestrophin"/>
</dbReference>
<keyword evidence="6" id="KW-0813">Transport</keyword>
<comment type="function">
    <text evidence="6">Forms chloride channels.</text>
</comment>
<keyword evidence="6" id="KW-0869">Chloride channel</keyword>
<dbReference type="AlphaFoldDB" id="A0AA39H7M5"/>
<dbReference type="PANTHER" id="PTHR10736">
    <property type="entry name" value="BESTROPHIN"/>
    <property type="match status" value="1"/>
</dbReference>
<keyword evidence="3 6" id="KW-1133">Transmembrane helix</keyword>
<dbReference type="PANTHER" id="PTHR10736:SF0">
    <property type="entry name" value="BESTROPHIN HOMOLOG"/>
    <property type="match status" value="1"/>
</dbReference>
<dbReference type="GO" id="GO:0005886">
    <property type="term" value="C:plasma membrane"/>
    <property type="evidence" value="ECO:0007669"/>
    <property type="project" value="UniProtKB-SubCell"/>
</dbReference>
<comment type="similarity">
    <text evidence="5 6">Belongs to the anion channel-forming bestrophin (TC 1.A.46) family. Calcium-sensitive chloride channel subfamily.</text>
</comment>
<keyword evidence="6" id="KW-0407">Ion channel</keyword>
<dbReference type="EMBL" id="JAUCMV010000005">
    <property type="protein sequence ID" value="KAK0399357.1"/>
    <property type="molecule type" value="Genomic_DNA"/>
</dbReference>
<dbReference type="Proteomes" id="UP001175271">
    <property type="component" value="Unassembled WGS sequence"/>
</dbReference>
<keyword evidence="6" id="KW-1003">Cell membrane</keyword>
<keyword evidence="2 6" id="KW-0812">Transmembrane</keyword>
<keyword evidence="4 6" id="KW-0472">Membrane</keyword>
<evidence type="ECO:0000256" key="4">
    <source>
        <dbReference type="ARBA" id="ARBA00023136"/>
    </source>
</evidence>
<evidence type="ECO:0000256" key="1">
    <source>
        <dbReference type="ARBA" id="ARBA00004370"/>
    </source>
</evidence>
<feature type="transmembrane region" description="Helical" evidence="6">
    <location>
        <begin position="28"/>
        <end position="51"/>
    </location>
</feature>
<evidence type="ECO:0000313" key="8">
    <source>
        <dbReference type="EMBL" id="KAK0399357.1"/>
    </source>
</evidence>
<sequence length="449" mass="52540">MTVGYNFDVSSSTHFSLLKILFRWRGSMWKLVVVELCAWIACYFALNVFVRECLNDVQLENFLTVRQELREWLTRIPLIFLLGFFVSVVFNRWVDIFKHIGFIDNLALIVSTVIPGTGNDMRLVRRNIVRYAVLSQALVFRDISLQVRKRFPDIQTIVESGLMTERESELYEAKEMHDSKYWLPIQWAYLLARKLRIEEIIPSDILMNQILEKLRAFRSDLQYLCCYDWVPVPLSYPQIVFLAVRCYFIVSLIARQQVSKDNVDTYFPFMTVLEFLFTVGWMKVAEALLNPFGEDDDDFECNYLIDRNLSTGFEIVELYEQPPCDEIDDFWQMTIPRPLDVNVQDPDKKKVTPYHGSIADLNVLRDKSPNPRKSSVFSVTRDLSRRSKVADIERLHRMSSRRRPSISAAGRLSSTNINNEMHPSFISRLDSVFEREERDDNEADASKLV</sequence>
<evidence type="ECO:0000256" key="3">
    <source>
        <dbReference type="ARBA" id="ARBA00022989"/>
    </source>
</evidence>
<evidence type="ECO:0000256" key="6">
    <source>
        <dbReference type="RuleBase" id="RU363126"/>
    </source>
</evidence>
<feature type="region of interest" description="Disordered" evidence="7">
    <location>
        <begin position="400"/>
        <end position="419"/>
    </location>
</feature>
<keyword evidence="6" id="KW-0868">Chloride</keyword>
<feature type="transmembrane region" description="Helical" evidence="6">
    <location>
        <begin position="72"/>
        <end position="90"/>
    </location>
</feature>
<keyword evidence="6" id="KW-0406">Ion transport</keyword>
<dbReference type="InterPro" id="IPR021134">
    <property type="entry name" value="Bestrophin-like"/>
</dbReference>
<dbReference type="GO" id="GO:0005254">
    <property type="term" value="F:chloride channel activity"/>
    <property type="evidence" value="ECO:0007669"/>
    <property type="project" value="UniProtKB-KW"/>
</dbReference>
<accession>A0AA39H7M5</accession>
<comment type="subcellular location">
    <subcellularLocation>
        <location evidence="6">Cell membrane</location>
        <topology evidence="6">Multi-pass membrane protein</topology>
    </subcellularLocation>
    <subcellularLocation>
        <location evidence="1">Membrane</location>
    </subcellularLocation>
</comment>
<proteinExistence type="inferred from homology"/>
<gene>
    <name evidence="8" type="ORF">QR680_003004</name>
</gene>
<comment type="caution">
    <text evidence="8">The sequence shown here is derived from an EMBL/GenBank/DDBJ whole genome shotgun (WGS) entry which is preliminary data.</text>
</comment>
<dbReference type="GO" id="GO:0034707">
    <property type="term" value="C:chloride channel complex"/>
    <property type="evidence" value="ECO:0007669"/>
    <property type="project" value="UniProtKB-KW"/>
</dbReference>
<keyword evidence="9" id="KW-1185">Reference proteome</keyword>
<name>A0AA39H7M5_9BILA</name>
<dbReference type="Pfam" id="PF01062">
    <property type="entry name" value="Bestrophin"/>
    <property type="match status" value="1"/>
</dbReference>
<evidence type="ECO:0000256" key="2">
    <source>
        <dbReference type="ARBA" id="ARBA00022692"/>
    </source>
</evidence>
<organism evidence="8 9">
    <name type="scientific">Steinernema hermaphroditum</name>
    <dbReference type="NCBI Taxonomy" id="289476"/>
    <lineage>
        <taxon>Eukaryota</taxon>
        <taxon>Metazoa</taxon>
        <taxon>Ecdysozoa</taxon>
        <taxon>Nematoda</taxon>
        <taxon>Chromadorea</taxon>
        <taxon>Rhabditida</taxon>
        <taxon>Tylenchina</taxon>
        <taxon>Panagrolaimomorpha</taxon>
        <taxon>Strongyloidoidea</taxon>
        <taxon>Steinernematidae</taxon>
        <taxon>Steinernema</taxon>
    </lineage>
</organism>
<reference evidence="8" key="1">
    <citation type="submission" date="2023-06" db="EMBL/GenBank/DDBJ databases">
        <title>Genomic analysis of the entomopathogenic nematode Steinernema hermaphroditum.</title>
        <authorList>
            <person name="Schwarz E.M."/>
            <person name="Heppert J.K."/>
            <person name="Baniya A."/>
            <person name="Schwartz H.T."/>
            <person name="Tan C.-H."/>
            <person name="Antoshechkin I."/>
            <person name="Sternberg P.W."/>
            <person name="Goodrich-Blair H."/>
            <person name="Dillman A.R."/>
        </authorList>
    </citation>
    <scope>NUCLEOTIDE SEQUENCE</scope>
    <source>
        <strain evidence="8">PS9179</strain>
        <tissue evidence="8">Whole animal</tissue>
    </source>
</reference>
<protein>
    <recommendedName>
        <fullName evidence="6">Bestrophin homolog</fullName>
    </recommendedName>
</protein>
<evidence type="ECO:0000256" key="5">
    <source>
        <dbReference type="ARBA" id="ARBA00034769"/>
    </source>
</evidence>
<evidence type="ECO:0000313" key="9">
    <source>
        <dbReference type="Proteomes" id="UP001175271"/>
    </source>
</evidence>